<dbReference type="Proteomes" id="UP000027120">
    <property type="component" value="Unassembled WGS sequence"/>
</dbReference>
<dbReference type="AlphaFoldDB" id="A0A067ELA7"/>
<name>A0A067ELA7_CITSI</name>
<evidence type="ECO:0000256" key="1">
    <source>
        <dbReference type="SAM" id="Phobius"/>
    </source>
</evidence>
<keyword evidence="1" id="KW-0472">Membrane</keyword>
<keyword evidence="3" id="KW-1185">Reference proteome</keyword>
<evidence type="ECO:0000313" key="2">
    <source>
        <dbReference type="EMBL" id="KDO51681.1"/>
    </source>
</evidence>
<organism evidence="2 3">
    <name type="scientific">Citrus sinensis</name>
    <name type="common">Sweet orange</name>
    <name type="synonym">Citrus aurantium var. sinensis</name>
    <dbReference type="NCBI Taxonomy" id="2711"/>
    <lineage>
        <taxon>Eukaryota</taxon>
        <taxon>Viridiplantae</taxon>
        <taxon>Streptophyta</taxon>
        <taxon>Embryophyta</taxon>
        <taxon>Tracheophyta</taxon>
        <taxon>Spermatophyta</taxon>
        <taxon>Magnoliopsida</taxon>
        <taxon>eudicotyledons</taxon>
        <taxon>Gunneridae</taxon>
        <taxon>Pentapetalae</taxon>
        <taxon>rosids</taxon>
        <taxon>malvids</taxon>
        <taxon>Sapindales</taxon>
        <taxon>Rutaceae</taxon>
        <taxon>Aurantioideae</taxon>
        <taxon>Citrus</taxon>
    </lineage>
</organism>
<dbReference type="eggNOG" id="ENOG502QTXK">
    <property type="taxonomic scope" value="Eukaryota"/>
</dbReference>
<keyword evidence="1" id="KW-0812">Transmembrane</keyword>
<reference evidence="2 3" key="1">
    <citation type="submission" date="2014-04" db="EMBL/GenBank/DDBJ databases">
        <authorList>
            <consortium name="International Citrus Genome Consortium"/>
            <person name="Gmitter F."/>
            <person name="Chen C."/>
            <person name="Farmerie W."/>
            <person name="Harkins T."/>
            <person name="Desany B."/>
            <person name="Mohiuddin M."/>
            <person name="Kodira C."/>
            <person name="Borodovsky M."/>
            <person name="Lomsadze A."/>
            <person name="Burns P."/>
            <person name="Jenkins J."/>
            <person name="Prochnik S."/>
            <person name="Shu S."/>
            <person name="Chapman J."/>
            <person name="Pitluck S."/>
            <person name="Schmutz J."/>
            <person name="Rokhsar D."/>
        </authorList>
    </citation>
    <scope>NUCLEOTIDE SEQUENCE</scope>
</reference>
<feature type="transmembrane region" description="Helical" evidence="1">
    <location>
        <begin position="33"/>
        <end position="60"/>
    </location>
</feature>
<gene>
    <name evidence="2" type="ORF">CISIN_1g034560mg</name>
</gene>
<dbReference type="PANTHER" id="PTHR33133">
    <property type="entry name" value="OS08G0107100 PROTEIN-RELATED"/>
    <property type="match status" value="1"/>
</dbReference>
<dbReference type="PANTHER" id="PTHR33133:SF5">
    <property type="entry name" value="OS08G0107100 PROTEIN"/>
    <property type="match status" value="1"/>
</dbReference>
<protein>
    <submittedName>
        <fullName evidence="2">Uncharacterized protein</fullName>
    </submittedName>
</protein>
<evidence type="ECO:0000313" key="3">
    <source>
        <dbReference type="Proteomes" id="UP000027120"/>
    </source>
</evidence>
<sequence>MLLVFSVCSVAIDAVFQNFVVRDDLSLDWGIRIGIGIFCFILLLLLILFGLVVQTVIYFVCKSYLNEDFAANSAMNAPQQKATAVQEQLPV</sequence>
<dbReference type="EMBL" id="KK785050">
    <property type="protein sequence ID" value="KDO51681.1"/>
    <property type="molecule type" value="Genomic_DNA"/>
</dbReference>
<keyword evidence="1" id="KW-1133">Transmembrane helix</keyword>
<proteinExistence type="predicted"/>
<accession>A0A067ELA7</accession>